<reference evidence="3" key="1">
    <citation type="submission" date="2022-09" db="EMBL/GenBank/DDBJ databases">
        <title>Shewanella sp. KJ10-1 sp.nov, isolated from marine algae.</title>
        <authorList>
            <person name="Butt M."/>
            <person name="Lee J.K."/>
            <person name="Kim J.M."/>
            <person name="Choi D.G."/>
        </authorList>
    </citation>
    <scope>NUCLEOTIDE SEQUENCE</scope>
    <source>
        <strain evidence="3">KJ10-1</strain>
    </source>
</reference>
<organism evidence="3 4">
    <name type="scientific">Shewanella phaeophyticola</name>
    <dbReference type="NCBI Taxonomy" id="2978345"/>
    <lineage>
        <taxon>Bacteria</taxon>
        <taxon>Pseudomonadati</taxon>
        <taxon>Pseudomonadota</taxon>
        <taxon>Gammaproteobacteria</taxon>
        <taxon>Alteromonadales</taxon>
        <taxon>Shewanellaceae</taxon>
        <taxon>Shewanella</taxon>
    </lineage>
</organism>
<proteinExistence type="predicted"/>
<dbReference type="PROSITE" id="PS50110">
    <property type="entry name" value="RESPONSE_REGULATORY"/>
    <property type="match status" value="1"/>
</dbReference>
<dbReference type="InterPro" id="IPR011006">
    <property type="entry name" value="CheY-like_superfamily"/>
</dbReference>
<feature type="domain" description="Response regulatory" evidence="2">
    <location>
        <begin position="5"/>
        <end position="132"/>
    </location>
</feature>
<evidence type="ECO:0000313" key="3">
    <source>
        <dbReference type="EMBL" id="MCT8987649.1"/>
    </source>
</evidence>
<evidence type="ECO:0000259" key="2">
    <source>
        <dbReference type="PROSITE" id="PS50110"/>
    </source>
</evidence>
<dbReference type="SMART" id="SM00448">
    <property type="entry name" value="REC"/>
    <property type="match status" value="1"/>
</dbReference>
<dbReference type="Pfam" id="PF00072">
    <property type="entry name" value="Response_reg"/>
    <property type="match status" value="1"/>
</dbReference>
<feature type="modified residue" description="4-aspartylphosphate" evidence="1">
    <location>
        <position position="55"/>
    </location>
</feature>
<dbReference type="InterPro" id="IPR001789">
    <property type="entry name" value="Sig_transdc_resp-reg_receiver"/>
</dbReference>
<accession>A0ABT2P6W2</accession>
<keyword evidence="1" id="KW-0597">Phosphoprotein</keyword>
<name>A0ABT2P6W2_9GAMM</name>
<comment type="caution">
    <text evidence="3">The sequence shown here is derived from an EMBL/GenBank/DDBJ whole genome shotgun (WGS) entry which is preliminary data.</text>
</comment>
<keyword evidence="4" id="KW-1185">Reference proteome</keyword>
<sequence>MNIFSILIIDDNYDKVKSVGEIANKLKNCEVDSVNNTREALIKLKNTQYDLLVVDMNLPESIGEEPSIKSGSTLIHTLFTNERLNKPLFIIAATSHTDAFKENNEFLTTNGIPFVLTDNSTQDLPDLISKKIKYYHSLKEQIEIKFNENKSTSLNASEKVTLKWLFEHVDLKHWVAAISLLLASFGAGYQASKLTLVQEMIGSPTHLDSNNISEANIEKSQ</sequence>
<dbReference type="RefSeq" id="WP_261733895.1">
    <property type="nucleotide sequence ID" value="NZ_JAODOQ010000001.1"/>
</dbReference>
<gene>
    <name evidence="3" type="ORF">N4T56_15695</name>
</gene>
<evidence type="ECO:0000256" key="1">
    <source>
        <dbReference type="PROSITE-ProRule" id="PRU00169"/>
    </source>
</evidence>
<dbReference type="SUPFAM" id="SSF52172">
    <property type="entry name" value="CheY-like"/>
    <property type="match status" value="1"/>
</dbReference>
<dbReference type="Proteomes" id="UP001431192">
    <property type="component" value="Unassembled WGS sequence"/>
</dbReference>
<dbReference type="Gene3D" id="3.40.50.2300">
    <property type="match status" value="1"/>
</dbReference>
<protein>
    <submittedName>
        <fullName evidence="3">Response regulator</fullName>
    </submittedName>
</protein>
<dbReference type="EMBL" id="JAODOQ010000001">
    <property type="protein sequence ID" value="MCT8987649.1"/>
    <property type="molecule type" value="Genomic_DNA"/>
</dbReference>
<evidence type="ECO:0000313" key="4">
    <source>
        <dbReference type="Proteomes" id="UP001431192"/>
    </source>
</evidence>